<keyword evidence="2" id="KW-1185">Reference proteome</keyword>
<comment type="caution">
    <text evidence="1">The sequence shown here is derived from an EMBL/GenBank/DDBJ whole genome shotgun (WGS) entry which is preliminary data.</text>
</comment>
<reference evidence="1 2" key="1">
    <citation type="journal article" date="2018" name="Front. Plant Sci.">
        <title>Red Clover (Trifolium pratense) and Zigzag Clover (T. medium) - A Picture of Genomic Similarities and Differences.</title>
        <authorList>
            <person name="Dluhosova J."/>
            <person name="Istvanek J."/>
            <person name="Nedelnik J."/>
            <person name="Repkova J."/>
        </authorList>
    </citation>
    <scope>NUCLEOTIDE SEQUENCE [LARGE SCALE GENOMIC DNA]</scope>
    <source>
        <strain evidence="2">cv. 10/8</strain>
        <tissue evidence="1">Leaf</tissue>
    </source>
</reference>
<name>A0A392SZF2_9FABA</name>
<dbReference type="Proteomes" id="UP000265520">
    <property type="component" value="Unassembled WGS sequence"/>
</dbReference>
<proteinExistence type="predicted"/>
<protein>
    <submittedName>
        <fullName evidence="1">Uncharacterized protein</fullName>
    </submittedName>
</protein>
<organism evidence="1 2">
    <name type="scientific">Trifolium medium</name>
    <dbReference type="NCBI Taxonomy" id="97028"/>
    <lineage>
        <taxon>Eukaryota</taxon>
        <taxon>Viridiplantae</taxon>
        <taxon>Streptophyta</taxon>
        <taxon>Embryophyta</taxon>
        <taxon>Tracheophyta</taxon>
        <taxon>Spermatophyta</taxon>
        <taxon>Magnoliopsida</taxon>
        <taxon>eudicotyledons</taxon>
        <taxon>Gunneridae</taxon>
        <taxon>Pentapetalae</taxon>
        <taxon>rosids</taxon>
        <taxon>fabids</taxon>
        <taxon>Fabales</taxon>
        <taxon>Fabaceae</taxon>
        <taxon>Papilionoideae</taxon>
        <taxon>50 kb inversion clade</taxon>
        <taxon>NPAAA clade</taxon>
        <taxon>Hologalegina</taxon>
        <taxon>IRL clade</taxon>
        <taxon>Trifolieae</taxon>
        <taxon>Trifolium</taxon>
    </lineage>
</organism>
<accession>A0A392SZF2</accession>
<evidence type="ECO:0000313" key="2">
    <source>
        <dbReference type="Proteomes" id="UP000265520"/>
    </source>
</evidence>
<evidence type="ECO:0000313" key="1">
    <source>
        <dbReference type="EMBL" id="MCI54089.1"/>
    </source>
</evidence>
<dbReference type="AlphaFoldDB" id="A0A392SZF2"/>
<dbReference type="EMBL" id="LXQA010474023">
    <property type="protein sequence ID" value="MCI54089.1"/>
    <property type="molecule type" value="Genomic_DNA"/>
</dbReference>
<sequence length="22" mass="2492">CNSDFAAAWVTAESGYERKRDD</sequence>
<feature type="non-terminal residue" evidence="1">
    <location>
        <position position="1"/>
    </location>
</feature>